<comment type="caution">
    <text evidence="2">The sequence shown here is derived from an EMBL/GenBank/DDBJ whole genome shotgun (WGS) entry which is preliminary data.</text>
</comment>
<accession>A0A8S1SJJ4</accession>
<evidence type="ECO:0000256" key="1">
    <source>
        <dbReference type="SAM" id="SignalP"/>
    </source>
</evidence>
<reference evidence="2" key="1">
    <citation type="submission" date="2021-01" db="EMBL/GenBank/DDBJ databases">
        <authorList>
            <consortium name="Genoscope - CEA"/>
            <person name="William W."/>
        </authorList>
    </citation>
    <scope>NUCLEOTIDE SEQUENCE</scope>
</reference>
<feature type="signal peptide" evidence="1">
    <location>
        <begin position="1"/>
        <end position="20"/>
    </location>
</feature>
<evidence type="ECO:0000313" key="2">
    <source>
        <dbReference type="EMBL" id="CAD8141541.1"/>
    </source>
</evidence>
<dbReference type="EMBL" id="CAJJDP010000012">
    <property type="protein sequence ID" value="CAD8141541.1"/>
    <property type="molecule type" value="Genomic_DNA"/>
</dbReference>
<proteinExistence type="predicted"/>
<keyword evidence="1" id="KW-0732">Signal</keyword>
<organism evidence="2 3">
    <name type="scientific">Paramecium octaurelia</name>
    <dbReference type="NCBI Taxonomy" id="43137"/>
    <lineage>
        <taxon>Eukaryota</taxon>
        <taxon>Sar</taxon>
        <taxon>Alveolata</taxon>
        <taxon>Ciliophora</taxon>
        <taxon>Intramacronucleata</taxon>
        <taxon>Oligohymenophorea</taxon>
        <taxon>Peniculida</taxon>
        <taxon>Parameciidae</taxon>
        <taxon>Paramecium</taxon>
    </lineage>
</organism>
<name>A0A8S1SJJ4_PAROT</name>
<protein>
    <submittedName>
        <fullName evidence="2">Uncharacterized protein</fullName>
    </submittedName>
</protein>
<sequence>MLFQHLVVLFLAYISQKDFQQSLFINYSSNQKRRSQNQTSLKSTFTYDLGDTFSNLVSLEMEKGLEKWQDDETQNRGFALANPKFDMHTRLYLKSEIQTRVNRFYGTRQINQSLQSL</sequence>
<dbReference type="Proteomes" id="UP000683925">
    <property type="component" value="Unassembled WGS sequence"/>
</dbReference>
<keyword evidence="3" id="KW-1185">Reference proteome</keyword>
<dbReference type="AlphaFoldDB" id="A0A8S1SJJ4"/>
<gene>
    <name evidence="2" type="ORF">POCTA_138.1.T0130010</name>
</gene>
<feature type="chain" id="PRO_5035910686" evidence="1">
    <location>
        <begin position="21"/>
        <end position="117"/>
    </location>
</feature>
<evidence type="ECO:0000313" key="3">
    <source>
        <dbReference type="Proteomes" id="UP000683925"/>
    </source>
</evidence>